<keyword evidence="5" id="KW-1185">Reference proteome</keyword>
<dbReference type="InterPro" id="IPR010998">
    <property type="entry name" value="Integrase_recombinase_N"/>
</dbReference>
<dbReference type="GO" id="GO:0003677">
    <property type="term" value="F:DNA binding"/>
    <property type="evidence" value="ECO:0007669"/>
    <property type="project" value="UniProtKB-UniRule"/>
</dbReference>
<dbReference type="Gene3D" id="1.10.150.130">
    <property type="match status" value="1"/>
</dbReference>
<protein>
    <recommendedName>
        <fullName evidence="3">Core-binding (CB) domain-containing protein</fullName>
    </recommendedName>
</protein>
<dbReference type="STRING" id="1134406.ADN00_02555"/>
<comment type="caution">
    <text evidence="4">The sequence shown here is derived from an EMBL/GenBank/DDBJ whole genome shotgun (WGS) entry which is preliminary data.</text>
</comment>
<sequence length="133" mass="15715">MIERQNYLKTSKHLPFLQEVMQLNPASLDRYRFYLRHLLLWADDQNFRQVQAIRPTLPSYLASLPGKEGKGTLASASQKKIIDSSKRFFRWAKVTYPREMNNLPISWIDTLRRPRLPQISSEHVFVSLDEIQK</sequence>
<evidence type="ECO:0000259" key="3">
    <source>
        <dbReference type="PROSITE" id="PS51900"/>
    </source>
</evidence>
<dbReference type="Proteomes" id="UP000050417">
    <property type="component" value="Unassembled WGS sequence"/>
</dbReference>
<feature type="domain" description="Core-binding (CB)" evidence="3">
    <location>
        <begin position="1"/>
        <end position="93"/>
    </location>
</feature>
<evidence type="ECO:0000256" key="1">
    <source>
        <dbReference type="ARBA" id="ARBA00023125"/>
    </source>
</evidence>
<accession>A0A0N8GNY8</accession>
<gene>
    <name evidence="4" type="ORF">ADN00_02555</name>
</gene>
<dbReference type="AlphaFoldDB" id="A0A0N8GNY8"/>
<dbReference type="InterPro" id="IPR044068">
    <property type="entry name" value="CB"/>
</dbReference>
<evidence type="ECO:0000313" key="5">
    <source>
        <dbReference type="Proteomes" id="UP000050417"/>
    </source>
</evidence>
<evidence type="ECO:0000313" key="4">
    <source>
        <dbReference type="EMBL" id="KPL79418.1"/>
    </source>
</evidence>
<dbReference type="EMBL" id="LGCL01000012">
    <property type="protein sequence ID" value="KPL79418.1"/>
    <property type="molecule type" value="Genomic_DNA"/>
</dbReference>
<proteinExistence type="predicted"/>
<organism evidence="4 5">
    <name type="scientific">Ornatilinea apprima</name>
    <dbReference type="NCBI Taxonomy" id="1134406"/>
    <lineage>
        <taxon>Bacteria</taxon>
        <taxon>Bacillati</taxon>
        <taxon>Chloroflexota</taxon>
        <taxon>Anaerolineae</taxon>
        <taxon>Anaerolineales</taxon>
        <taxon>Anaerolineaceae</taxon>
        <taxon>Ornatilinea</taxon>
    </lineage>
</organism>
<reference evidence="4 5" key="1">
    <citation type="submission" date="2015-07" db="EMBL/GenBank/DDBJ databases">
        <title>Genome sequence of Ornatilinea apprima DSM 23815.</title>
        <authorList>
            <person name="Hemp J."/>
            <person name="Ward L.M."/>
            <person name="Pace L.A."/>
            <person name="Fischer W.W."/>
        </authorList>
    </citation>
    <scope>NUCLEOTIDE SEQUENCE [LARGE SCALE GENOMIC DNA]</scope>
    <source>
        <strain evidence="4 5">P3M-1</strain>
    </source>
</reference>
<name>A0A0N8GNY8_9CHLR</name>
<dbReference type="SUPFAM" id="SSF47823">
    <property type="entry name" value="lambda integrase-like, N-terminal domain"/>
    <property type="match status" value="1"/>
</dbReference>
<dbReference type="RefSeq" id="WP_075061393.1">
    <property type="nucleotide sequence ID" value="NZ_LGCL01000012.1"/>
</dbReference>
<keyword evidence="1 2" id="KW-0238">DNA-binding</keyword>
<dbReference type="PROSITE" id="PS51900">
    <property type="entry name" value="CB"/>
    <property type="match status" value="1"/>
</dbReference>
<evidence type="ECO:0000256" key="2">
    <source>
        <dbReference type="PROSITE-ProRule" id="PRU01248"/>
    </source>
</evidence>